<sequence length="217" mass="24747">MYWIYFHIVGEFTKSDLGPLGDFIGGNINPLLTFISTILLIETVIIQRKAAIDSKQSENEARNTIKQQSDLAAKQSFESSLFNLLNLCLSEYKNTSIALQSGTYSGNQAFTRYIDIYEKLMKAHNKKNLLDKLEEVSSDALFDTLKNFSTVFKFIKNYSPIEEADNYISITLTMIPTSLIQLLCVARNHSSWPILTNFDDCGVFNRPGVKNYMAYYR</sequence>
<reference evidence="1" key="1">
    <citation type="journal article" date="2020" name="Phytopathology">
        <title>Zucchini vein clearing disease is caused by several lineages within Pseudomonas syringae species complex.</title>
        <authorList>
            <person name="Lacault C."/>
            <person name="Briand M."/>
            <person name="Jacques M.A."/>
            <person name="Darrasse A."/>
        </authorList>
    </citation>
    <scope>NUCLEOTIDE SEQUENCE</scope>
    <source>
        <strain evidence="1">P123</strain>
    </source>
</reference>
<accession>A0A6B2B3P3</accession>
<dbReference type="EMBL" id="VLIF01000033">
    <property type="protein sequence ID" value="NAO79218.1"/>
    <property type="molecule type" value="Genomic_DNA"/>
</dbReference>
<comment type="caution">
    <text evidence="1">The sequence shown here is derived from an EMBL/GenBank/DDBJ whole genome shotgun (WGS) entry which is preliminary data.</text>
</comment>
<proteinExistence type="predicted"/>
<evidence type="ECO:0000313" key="1">
    <source>
        <dbReference type="EMBL" id="NAO79218.1"/>
    </source>
</evidence>
<dbReference type="AlphaFoldDB" id="A0A6B2B3P3"/>
<protein>
    <submittedName>
        <fullName evidence="1">Uncharacterized protein</fullName>
    </submittedName>
</protein>
<name>A0A6B2B3P3_PSESX</name>
<gene>
    <name evidence="1" type="ORF">PspP123CL_25465</name>
</gene>
<dbReference type="RefSeq" id="WP_024662777.1">
    <property type="nucleotide sequence ID" value="NZ_JAJISS010000013.1"/>
</dbReference>
<organism evidence="1">
    <name type="scientific">Pseudomonas syringae</name>
    <dbReference type="NCBI Taxonomy" id="317"/>
    <lineage>
        <taxon>Bacteria</taxon>
        <taxon>Pseudomonadati</taxon>
        <taxon>Pseudomonadota</taxon>
        <taxon>Gammaproteobacteria</taxon>
        <taxon>Pseudomonadales</taxon>
        <taxon>Pseudomonadaceae</taxon>
        <taxon>Pseudomonas</taxon>
    </lineage>
</organism>